<dbReference type="RefSeq" id="WP_176270064.1">
    <property type="nucleotide sequence ID" value="NZ_JABVBA010000010.1"/>
</dbReference>
<dbReference type="Gene3D" id="3.40.35.10">
    <property type="entry name" value="Phosphotransferase system, sorbose subfamily IIB component"/>
    <property type="match status" value="1"/>
</dbReference>
<dbReference type="SUPFAM" id="SSF52728">
    <property type="entry name" value="PTS IIb component"/>
    <property type="match status" value="1"/>
</dbReference>
<dbReference type="PROSITE" id="PS51101">
    <property type="entry name" value="PTS_EIIB_TYPE_4"/>
    <property type="match status" value="1"/>
</dbReference>
<evidence type="ECO:0000256" key="3">
    <source>
        <dbReference type="ARBA" id="ARBA00022490"/>
    </source>
</evidence>
<keyword evidence="5" id="KW-0808">Transferase</keyword>
<evidence type="ECO:0000256" key="4">
    <source>
        <dbReference type="ARBA" id="ARBA00022597"/>
    </source>
</evidence>
<feature type="domain" description="PTS EIIB type-4" evidence="8">
    <location>
        <begin position="1"/>
        <end position="154"/>
    </location>
</feature>
<sequence>MIVRIDDRLRDPNIVSSWANFLKVDKVIVLNDKLSRLNLEKKLIRLEIDKGIRVIFLEHKDLENAILEEDSTRTLIFVSTVKDVEKLISLGIKIDLIALGQKEFQKGLKALSEDFYVDRKDLEFLNEMTKEGKDILIQENPYSSKRNINNLFII</sequence>
<evidence type="ECO:0000256" key="5">
    <source>
        <dbReference type="ARBA" id="ARBA00022679"/>
    </source>
</evidence>
<keyword evidence="4 9" id="KW-0762">Sugar transport</keyword>
<protein>
    <submittedName>
        <fullName evidence="9">PTS sugar transporter subunit IIB</fullName>
    </submittedName>
</protein>
<evidence type="ECO:0000256" key="7">
    <source>
        <dbReference type="ARBA" id="ARBA00022777"/>
    </source>
</evidence>
<evidence type="ECO:0000256" key="6">
    <source>
        <dbReference type="ARBA" id="ARBA00022683"/>
    </source>
</evidence>
<organism evidence="9 10">
    <name type="scientific">Anaerococcus faecalis</name>
    <dbReference type="NCBI Taxonomy" id="2742993"/>
    <lineage>
        <taxon>Bacteria</taxon>
        <taxon>Bacillati</taxon>
        <taxon>Bacillota</taxon>
        <taxon>Tissierellia</taxon>
        <taxon>Tissierellales</taxon>
        <taxon>Peptoniphilaceae</taxon>
        <taxon>Anaerococcus</taxon>
    </lineage>
</organism>
<keyword evidence="6" id="KW-0598">Phosphotransferase system</keyword>
<evidence type="ECO:0000256" key="1">
    <source>
        <dbReference type="ARBA" id="ARBA00004496"/>
    </source>
</evidence>
<accession>A0ABX2NBX6</accession>
<name>A0ABX2NBX6_9FIRM</name>
<evidence type="ECO:0000259" key="8">
    <source>
        <dbReference type="PROSITE" id="PS51101"/>
    </source>
</evidence>
<gene>
    <name evidence="9" type="ORF">HV819_09500</name>
</gene>
<dbReference type="InterPro" id="IPR036667">
    <property type="entry name" value="PTS_IIB_sorbose-sp_sf"/>
</dbReference>
<keyword evidence="3" id="KW-0963">Cytoplasm</keyword>
<keyword evidence="10" id="KW-1185">Reference proteome</keyword>
<keyword evidence="7" id="KW-0418">Kinase</keyword>
<evidence type="ECO:0000313" key="9">
    <source>
        <dbReference type="EMBL" id="NVF12188.1"/>
    </source>
</evidence>
<proteinExistence type="predicted"/>
<comment type="subcellular location">
    <subcellularLocation>
        <location evidence="1">Cytoplasm</location>
    </subcellularLocation>
</comment>
<dbReference type="Proteomes" id="UP000540919">
    <property type="component" value="Unassembled WGS sequence"/>
</dbReference>
<keyword evidence="2" id="KW-0813">Transport</keyword>
<dbReference type="InterPro" id="IPR004720">
    <property type="entry name" value="PTS_IIB_sorbose-sp"/>
</dbReference>
<dbReference type="Pfam" id="PF03830">
    <property type="entry name" value="PTSIIB_sorb"/>
    <property type="match status" value="1"/>
</dbReference>
<evidence type="ECO:0000256" key="2">
    <source>
        <dbReference type="ARBA" id="ARBA00022448"/>
    </source>
</evidence>
<dbReference type="EMBL" id="JABVBA010000010">
    <property type="protein sequence ID" value="NVF12188.1"/>
    <property type="molecule type" value="Genomic_DNA"/>
</dbReference>
<comment type="caution">
    <text evidence="9">The sequence shown here is derived from an EMBL/GenBank/DDBJ whole genome shotgun (WGS) entry which is preliminary data.</text>
</comment>
<reference evidence="9 10" key="1">
    <citation type="submission" date="2020-06" db="EMBL/GenBank/DDBJ databases">
        <title>Anaerococcus sp. nov., isolated form swine feces.</title>
        <authorList>
            <person name="Yu S."/>
        </authorList>
    </citation>
    <scope>NUCLEOTIDE SEQUENCE [LARGE SCALE GENOMIC DNA]</scope>
    <source>
        <strain evidence="9 10">AGMB00486</strain>
    </source>
</reference>
<evidence type="ECO:0000313" key="10">
    <source>
        <dbReference type="Proteomes" id="UP000540919"/>
    </source>
</evidence>